<dbReference type="SUPFAM" id="SSF46689">
    <property type="entry name" value="Homeodomain-like"/>
    <property type="match status" value="1"/>
</dbReference>
<dbReference type="Pfam" id="PF12833">
    <property type="entry name" value="HTH_18"/>
    <property type="match status" value="1"/>
</dbReference>
<sequence length="292" mass="34073">MSDLYFTAPPLPYYIFSGESIFKPGECHPARSNIGLFDLLVVSKGTLYIGEENQSWAISDGQALILRPDKSHYSTKAVESETRFYWLHFNTSANWSDLAPAANDSMHQDNEDRYRIEQGLVTRPFSFSLPQYMALKNPESVYGIIRELIQLEQQPRSWARWQHQIHTQNLLKTLAGEHDVFLQSSALQLAERVAIFLRKNYRSSFTNEILQREFNFHPVYIARCMKKAFGCSPLEYLARYRIEQSKLLMINTSLPIERIATEVGFHHQTYFSHTFRKLENMAPSVFRKTYIR</sequence>
<evidence type="ECO:0000256" key="3">
    <source>
        <dbReference type="ARBA" id="ARBA00023163"/>
    </source>
</evidence>
<gene>
    <name evidence="5" type="ORF">HH215_28985</name>
</gene>
<keyword evidence="3" id="KW-0804">Transcription</keyword>
<keyword evidence="2" id="KW-0238">DNA-binding</keyword>
<evidence type="ECO:0000256" key="2">
    <source>
        <dbReference type="ARBA" id="ARBA00023125"/>
    </source>
</evidence>
<dbReference type="InterPro" id="IPR037923">
    <property type="entry name" value="HTH-like"/>
</dbReference>
<dbReference type="EMBL" id="CP051680">
    <property type="protein sequence ID" value="QJD86809.1"/>
    <property type="molecule type" value="Genomic_DNA"/>
</dbReference>
<dbReference type="Gene3D" id="1.10.10.60">
    <property type="entry name" value="Homeodomain-like"/>
    <property type="match status" value="2"/>
</dbReference>
<dbReference type="PANTHER" id="PTHR43280">
    <property type="entry name" value="ARAC-FAMILY TRANSCRIPTIONAL REGULATOR"/>
    <property type="match status" value="1"/>
</dbReference>
<evidence type="ECO:0000256" key="1">
    <source>
        <dbReference type="ARBA" id="ARBA00023015"/>
    </source>
</evidence>
<organism evidence="5 6">
    <name type="scientific">Cohnella herbarum</name>
    <dbReference type="NCBI Taxonomy" id="2728023"/>
    <lineage>
        <taxon>Bacteria</taxon>
        <taxon>Bacillati</taxon>
        <taxon>Bacillota</taxon>
        <taxon>Bacilli</taxon>
        <taxon>Bacillales</taxon>
        <taxon>Paenibacillaceae</taxon>
        <taxon>Cohnella</taxon>
    </lineage>
</organism>
<dbReference type="AlphaFoldDB" id="A0A7Z2ZP61"/>
<dbReference type="SMART" id="SM00342">
    <property type="entry name" value="HTH_ARAC"/>
    <property type="match status" value="1"/>
</dbReference>
<dbReference type="GO" id="GO:0003700">
    <property type="term" value="F:DNA-binding transcription factor activity"/>
    <property type="evidence" value="ECO:0007669"/>
    <property type="project" value="InterPro"/>
</dbReference>
<dbReference type="RefSeq" id="WP_169283055.1">
    <property type="nucleotide sequence ID" value="NZ_CP051680.1"/>
</dbReference>
<feature type="domain" description="HTH araC/xylS-type" evidence="4">
    <location>
        <begin position="191"/>
        <end position="289"/>
    </location>
</feature>
<evidence type="ECO:0000313" key="5">
    <source>
        <dbReference type="EMBL" id="QJD86809.1"/>
    </source>
</evidence>
<dbReference type="Proteomes" id="UP000502248">
    <property type="component" value="Chromosome"/>
</dbReference>
<dbReference type="InterPro" id="IPR018062">
    <property type="entry name" value="HTH_AraC-typ_CS"/>
</dbReference>
<proteinExistence type="predicted"/>
<accession>A0A7Z2ZP61</accession>
<keyword evidence="6" id="KW-1185">Reference proteome</keyword>
<dbReference type="SUPFAM" id="SSF51215">
    <property type="entry name" value="Regulatory protein AraC"/>
    <property type="match status" value="1"/>
</dbReference>
<evidence type="ECO:0000259" key="4">
    <source>
        <dbReference type="PROSITE" id="PS01124"/>
    </source>
</evidence>
<reference evidence="5 6" key="1">
    <citation type="submission" date="2020-04" db="EMBL/GenBank/DDBJ databases">
        <title>Genome sequencing of novel species.</title>
        <authorList>
            <person name="Heo J."/>
            <person name="Kim S.-J."/>
            <person name="Kim J.-S."/>
            <person name="Hong S.-B."/>
            <person name="Kwon S.-W."/>
        </authorList>
    </citation>
    <scope>NUCLEOTIDE SEQUENCE [LARGE SCALE GENOMIC DNA]</scope>
    <source>
        <strain evidence="5 6">MFER-1</strain>
    </source>
</reference>
<dbReference type="PROSITE" id="PS00041">
    <property type="entry name" value="HTH_ARAC_FAMILY_1"/>
    <property type="match status" value="1"/>
</dbReference>
<protein>
    <submittedName>
        <fullName evidence="5">Helix-turn-helix transcriptional regulator</fullName>
    </submittedName>
</protein>
<dbReference type="KEGG" id="cheb:HH215_28985"/>
<dbReference type="PANTHER" id="PTHR43280:SF30">
    <property type="entry name" value="MMSAB OPERON REGULATORY PROTEIN"/>
    <property type="match status" value="1"/>
</dbReference>
<dbReference type="PROSITE" id="PS01124">
    <property type="entry name" value="HTH_ARAC_FAMILY_2"/>
    <property type="match status" value="1"/>
</dbReference>
<name>A0A7Z2ZP61_9BACL</name>
<evidence type="ECO:0000313" key="6">
    <source>
        <dbReference type="Proteomes" id="UP000502248"/>
    </source>
</evidence>
<dbReference type="InterPro" id="IPR009057">
    <property type="entry name" value="Homeodomain-like_sf"/>
</dbReference>
<keyword evidence="1" id="KW-0805">Transcription regulation</keyword>
<dbReference type="InterPro" id="IPR018060">
    <property type="entry name" value="HTH_AraC"/>
</dbReference>
<dbReference type="GO" id="GO:0043565">
    <property type="term" value="F:sequence-specific DNA binding"/>
    <property type="evidence" value="ECO:0007669"/>
    <property type="project" value="InterPro"/>
</dbReference>